<feature type="signal peptide" evidence="1">
    <location>
        <begin position="1"/>
        <end position="29"/>
    </location>
</feature>
<dbReference type="Pfam" id="PF09992">
    <property type="entry name" value="NAGPA"/>
    <property type="match status" value="1"/>
</dbReference>
<accession>A0ABV2MB17</accession>
<evidence type="ECO:0000313" key="3">
    <source>
        <dbReference type="EMBL" id="MET3753334.1"/>
    </source>
</evidence>
<comment type="caution">
    <text evidence="3">The sequence shown here is derived from an EMBL/GenBank/DDBJ whole genome shotgun (WGS) entry which is preliminary data.</text>
</comment>
<sequence>MTQLTYLKHGLLALALMLAALLPLRQAQAEQCGQETFDEAKYVVCTLEVGKVDLRLFWKGADGEPYRAFSSLAEAVRAEGRKLTFAVNAGMYRADFSPMGLYVENGRELKPANMAAAERAAGQVPNFYKKPNGVFFLGETGAGILPTEAFVKLAPKARFATQSGPLLVIANKLNPIFIIGSMDRTRRSGVGVCENGTVRFAISEDTVNFHDFARLFRDRLQCADALFLDGGRGVGLYNPAMGRNDWSWHGGYGPIFGLVE</sequence>
<organism evidence="3 4">
    <name type="scientific">Rhizobium binae</name>
    <dbReference type="NCBI Taxonomy" id="1138190"/>
    <lineage>
        <taxon>Bacteria</taxon>
        <taxon>Pseudomonadati</taxon>
        <taxon>Pseudomonadota</taxon>
        <taxon>Alphaproteobacteria</taxon>
        <taxon>Hyphomicrobiales</taxon>
        <taxon>Rhizobiaceae</taxon>
        <taxon>Rhizobium/Agrobacterium group</taxon>
        <taxon>Rhizobium</taxon>
    </lineage>
</organism>
<evidence type="ECO:0000313" key="4">
    <source>
        <dbReference type="Proteomes" id="UP001549077"/>
    </source>
</evidence>
<protein>
    <submittedName>
        <fullName evidence="3">Uncharacterized protein YigE (DUF2233 family)</fullName>
    </submittedName>
</protein>
<proteinExistence type="predicted"/>
<feature type="chain" id="PRO_5046121696" evidence="1">
    <location>
        <begin position="30"/>
        <end position="260"/>
    </location>
</feature>
<reference evidence="3 4" key="1">
    <citation type="submission" date="2024-06" db="EMBL/GenBank/DDBJ databases">
        <title>Genomic Encyclopedia of Type Strains, Phase IV (KMG-IV): sequencing the most valuable type-strain genomes for metagenomic binning, comparative biology and taxonomic classification.</title>
        <authorList>
            <person name="Goeker M."/>
        </authorList>
    </citation>
    <scope>NUCLEOTIDE SEQUENCE [LARGE SCALE GENOMIC DNA]</scope>
    <source>
        <strain evidence="3 4">DSM 29288</strain>
    </source>
</reference>
<evidence type="ECO:0000259" key="2">
    <source>
        <dbReference type="Pfam" id="PF09992"/>
    </source>
</evidence>
<evidence type="ECO:0000256" key="1">
    <source>
        <dbReference type="SAM" id="SignalP"/>
    </source>
</evidence>
<dbReference type="Proteomes" id="UP001549077">
    <property type="component" value="Unassembled WGS sequence"/>
</dbReference>
<name>A0ABV2MB17_9HYPH</name>
<gene>
    <name evidence="3" type="ORF">ABID08_000673</name>
</gene>
<dbReference type="InterPro" id="IPR018711">
    <property type="entry name" value="NAGPA"/>
</dbReference>
<keyword evidence="4" id="KW-1185">Reference proteome</keyword>
<feature type="domain" description="Phosphodiester glycosidase" evidence="2">
    <location>
        <begin position="83"/>
        <end position="237"/>
    </location>
</feature>
<keyword evidence="1" id="KW-0732">Signal</keyword>
<dbReference type="EMBL" id="JBEPMY010000001">
    <property type="protein sequence ID" value="MET3753334.1"/>
    <property type="molecule type" value="Genomic_DNA"/>
</dbReference>